<proteinExistence type="predicted"/>
<dbReference type="RefSeq" id="WP_078715711.1">
    <property type="nucleotide sequence ID" value="NZ_FUYC01000001.1"/>
</dbReference>
<dbReference type="STRING" id="1121449.SAMN02745704_00118"/>
<reference evidence="1 2" key="1">
    <citation type="submission" date="2017-02" db="EMBL/GenBank/DDBJ databases">
        <authorList>
            <person name="Peterson S.W."/>
        </authorList>
    </citation>
    <scope>NUCLEOTIDE SEQUENCE [LARGE SCALE GENOMIC DNA]</scope>
    <source>
        <strain evidence="1 2">DSM 16080</strain>
    </source>
</reference>
<gene>
    <name evidence="1" type="ORF">SAMN02745704_00118</name>
</gene>
<name>A0A1T4W248_9BACT</name>
<protein>
    <submittedName>
        <fullName evidence="1">Uncharacterized protein</fullName>
    </submittedName>
</protein>
<evidence type="ECO:0000313" key="2">
    <source>
        <dbReference type="Proteomes" id="UP000190027"/>
    </source>
</evidence>
<sequence>MDLDLMLGLREHIRVTDHVPGKLTLRFGLGVIANPRVIRYVKENGFAPPKGCDMPGIGKTTFHALTRSMVLQYDRDVIMPELLHRLFTCENAVEFKSTAQELAATVHFDLTTFLN</sequence>
<dbReference type="AlphaFoldDB" id="A0A1T4W248"/>
<keyword evidence="2" id="KW-1185">Reference proteome</keyword>
<dbReference type="OrthoDB" id="9131875at2"/>
<dbReference type="Proteomes" id="UP000190027">
    <property type="component" value="Unassembled WGS sequence"/>
</dbReference>
<evidence type="ECO:0000313" key="1">
    <source>
        <dbReference type="EMBL" id="SKA71322.1"/>
    </source>
</evidence>
<accession>A0A1T4W248</accession>
<organism evidence="1 2">
    <name type="scientific">Paucidesulfovibrio gracilis DSM 16080</name>
    <dbReference type="NCBI Taxonomy" id="1121449"/>
    <lineage>
        <taxon>Bacteria</taxon>
        <taxon>Pseudomonadati</taxon>
        <taxon>Thermodesulfobacteriota</taxon>
        <taxon>Desulfovibrionia</taxon>
        <taxon>Desulfovibrionales</taxon>
        <taxon>Desulfovibrionaceae</taxon>
        <taxon>Paucidesulfovibrio</taxon>
    </lineage>
</organism>
<dbReference type="EMBL" id="FUYC01000001">
    <property type="protein sequence ID" value="SKA71322.1"/>
    <property type="molecule type" value="Genomic_DNA"/>
</dbReference>